<evidence type="ECO:0000313" key="2">
    <source>
        <dbReference type="Proteomes" id="UP001250932"/>
    </source>
</evidence>
<accession>A0ABU3K8Z9</accession>
<gene>
    <name evidence="1" type="ORF">PPG34_10880</name>
</gene>
<organism evidence="1 2">
    <name type="scientific">Candidatus Nitronereus thalassa</name>
    <dbReference type="NCBI Taxonomy" id="3020898"/>
    <lineage>
        <taxon>Bacteria</taxon>
        <taxon>Pseudomonadati</taxon>
        <taxon>Nitrospirota</taxon>
        <taxon>Nitrospiria</taxon>
        <taxon>Nitrospirales</taxon>
        <taxon>Nitrospiraceae</taxon>
        <taxon>Candidatus Nitronereus</taxon>
    </lineage>
</organism>
<dbReference type="Proteomes" id="UP001250932">
    <property type="component" value="Unassembled WGS sequence"/>
</dbReference>
<reference evidence="1 2" key="1">
    <citation type="journal article" date="2023" name="ISME J.">
        <title>Cultivation and genomic characterization of novel and ubiquitous marine nitrite-oxidizing bacteria from the Nitrospirales.</title>
        <authorList>
            <person name="Mueller A.J."/>
            <person name="Daebeler A."/>
            <person name="Herbold C.W."/>
            <person name="Kirkegaard R.H."/>
            <person name="Daims H."/>
        </authorList>
    </citation>
    <scope>NUCLEOTIDE SEQUENCE [LARGE SCALE GENOMIC DNA]</scope>
    <source>
        <strain evidence="1 2">EB</strain>
    </source>
</reference>
<proteinExistence type="predicted"/>
<keyword evidence="2" id="KW-1185">Reference proteome</keyword>
<name>A0ABU3K8Z9_9BACT</name>
<sequence length="60" mass="6795">MASQIKESLTKTVVTKKEETYFDALSGQFLTDNDKATKDFEKRLNNTSCPMDFCVKDAPN</sequence>
<evidence type="ECO:0000313" key="1">
    <source>
        <dbReference type="EMBL" id="MDT7042858.1"/>
    </source>
</evidence>
<comment type="caution">
    <text evidence="1">The sequence shown here is derived from an EMBL/GenBank/DDBJ whole genome shotgun (WGS) entry which is preliminary data.</text>
</comment>
<dbReference type="RefSeq" id="WP_313833320.1">
    <property type="nucleotide sequence ID" value="NZ_JAQOUE010000001.1"/>
</dbReference>
<protein>
    <submittedName>
        <fullName evidence="1">Uncharacterized protein</fullName>
    </submittedName>
</protein>
<dbReference type="EMBL" id="JAQOUE010000001">
    <property type="protein sequence ID" value="MDT7042858.1"/>
    <property type="molecule type" value="Genomic_DNA"/>
</dbReference>